<name>A0AAV4RZJ3_9ARAC</name>
<comment type="caution">
    <text evidence="1">The sequence shown here is derived from an EMBL/GenBank/DDBJ whole genome shotgun (WGS) entry which is preliminary data.</text>
</comment>
<organism evidence="1 2">
    <name type="scientific">Caerostris darwini</name>
    <dbReference type="NCBI Taxonomy" id="1538125"/>
    <lineage>
        <taxon>Eukaryota</taxon>
        <taxon>Metazoa</taxon>
        <taxon>Ecdysozoa</taxon>
        <taxon>Arthropoda</taxon>
        <taxon>Chelicerata</taxon>
        <taxon>Arachnida</taxon>
        <taxon>Araneae</taxon>
        <taxon>Araneomorphae</taxon>
        <taxon>Entelegynae</taxon>
        <taxon>Araneoidea</taxon>
        <taxon>Araneidae</taxon>
        <taxon>Caerostris</taxon>
    </lineage>
</organism>
<sequence>MEIFDSLRGGEEDFELPVIEFRNSGESISRWKGVQEMVIYVGLKYGVEKEDPGLYRVTGNGKWVIRNSGIRRPCRVDRENSNRAFRNSSYIIIASD</sequence>
<keyword evidence="2" id="KW-1185">Reference proteome</keyword>
<reference evidence="1 2" key="1">
    <citation type="submission" date="2021-06" db="EMBL/GenBank/DDBJ databases">
        <title>Caerostris darwini draft genome.</title>
        <authorList>
            <person name="Kono N."/>
            <person name="Arakawa K."/>
        </authorList>
    </citation>
    <scope>NUCLEOTIDE SEQUENCE [LARGE SCALE GENOMIC DNA]</scope>
</reference>
<protein>
    <submittedName>
        <fullName evidence="1">Uncharacterized protein</fullName>
    </submittedName>
</protein>
<dbReference type="Proteomes" id="UP001054837">
    <property type="component" value="Unassembled WGS sequence"/>
</dbReference>
<gene>
    <name evidence="1" type="ORF">CDAR_193371</name>
</gene>
<accession>A0AAV4RZJ3</accession>
<proteinExistence type="predicted"/>
<dbReference type="AlphaFoldDB" id="A0AAV4RZJ3"/>
<dbReference type="EMBL" id="BPLQ01007026">
    <property type="protein sequence ID" value="GIY27124.1"/>
    <property type="molecule type" value="Genomic_DNA"/>
</dbReference>
<evidence type="ECO:0000313" key="2">
    <source>
        <dbReference type="Proteomes" id="UP001054837"/>
    </source>
</evidence>
<evidence type="ECO:0000313" key="1">
    <source>
        <dbReference type="EMBL" id="GIY27124.1"/>
    </source>
</evidence>